<name>A0ABR6PL60_9SPHI</name>
<reference evidence="1 2" key="1">
    <citation type="submission" date="2020-08" db="EMBL/GenBank/DDBJ databases">
        <title>Genomic Encyclopedia of Type Strains, Phase IV (KMG-V): Genome sequencing to study the core and pangenomes of soil and plant-associated prokaryotes.</title>
        <authorList>
            <person name="Whitman W."/>
        </authorList>
    </citation>
    <scope>NUCLEOTIDE SEQUENCE [LARGE SCALE GENOMIC DNA]</scope>
    <source>
        <strain evidence="1 2">ANJLi2</strain>
    </source>
</reference>
<sequence>MIAGKEINSDGDHIINRKPQVESLEAFYLKMVL</sequence>
<protein>
    <submittedName>
        <fullName evidence="1">Uncharacterized protein</fullName>
    </submittedName>
</protein>
<organism evidence="1 2">
    <name type="scientific">Mucilaginibacter lappiensis</name>
    <dbReference type="NCBI Taxonomy" id="354630"/>
    <lineage>
        <taxon>Bacteria</taxon>
        <taxon>Pseudomonadati</taxon>
        <taxon>Bacteroidota</taxon>
        <taxon>Sphingobacteriia</taxon>
        <taxon>Sphingobacteriales</taxon>
        <taxon>Sphingobacteriaceae</taxon>
        <taxon>Mucilaginibacter</taxon>
    </lineage>
</organism>
<gene>
    <name evidence="1" type="ORF">HDF23_003260</name>
</gene>
<dbReference type="EMBL" id="JACHCB010000008">
    <property type="protein sequence ID" value="MBB6110501.1"/>
    <property type="molecule type" value="Genomic_DNA"/>
</dbReference>
<proteinExistence type="predicted"/>
<comment type="caution">
    <text evidence="1">The sequence shown here is derived from an EMBL/GenBank/DDBJ whole genome shotgun (WGS) entry which is preliminary data.</text>
</comment>
<accession>A0ABR6PL60</accession>
<dbReference type="Proteomes" id="UP000541583">
    <property type="component" value="Unassembled WGS sequence"/>
</dbReference>
<evidence type="ECO:0000313" key="2">
    <source>
        <dbReference type="Proteomes" id="UP000541583"/>
    </source>
</evidence>
<keyword evidence="2" id="KW-1185">Reference proteome</keyword>
<evidence type="ECO:0000313" key="1">
    <source>
        <dbReference type="EMBL" id="MBB6110501.1"/>
    </source>
</evidence>